<reference evidence="2" key="2">
    <citation type="journal article" date="2023" name="Proc. Natl. Acad. Sci. U.S.A.">
        <title>A global phylogenomic analysis of the shiitake genus Lentinula.</title>
        <authorList>
            <person name="Sierra-Patev S."/>
            <person name="Min B."/>
            <person name="Naranjo-Ortiz M."/>
            <person name="Looney B."/>
            <person name="Konkel Z."/>
            <person name="Slot J.C."/>
            <person name="Sakamoto Y."/>
            <person name="Steenwyk J.L."/>
            <person name="Rokas A."/>
            <person name="Carro J."/>
            <person name="Camarero S."/>
            <person name="Ferreira P."/>
            <person name="Molpeceres G."/>
            <person name="Ruiz-Duenas F.J."/>
            <person name="Serrano A."/>
            <person name="Henrissat B."/>
            <person name="Drula E."/>
            <person name="Hughes K.W."/>
            <person name="Mata J.L."/>
            <person name="Ishikawa N.K."/>
            <person name="Vargas-Isla R."/>
            <person name="Ushijima S."/>
            <person name="Smith C.A."/>
            <person name="Donoghue J."/>
            <person name="Ahrendt S."/>
            <person name="Andreopoulos W."/>
            <person name="He G."/>
            <person name="LaButti K."/>
            <person name="Lipzen A."/>
            <person name="Ng V."/>
            <person name="Riley R."/>
            <person name="Sandor L."/>
            <person name="Barry K."/>
            <person name="Martinez A.T."/>
            <person name="Xiao Y."/>
            <person name="Gibbons J.G."/>
            <person name="Terashima K."/>
            <person name="Grigoriev I.V."/>
            <person name="Hibbett D."/>
        </authorList>
    </citation>
    <scope>NUCLEOTIDE SEQUENCE</scope>
    <source>
        <strain evidence="2">ET3784</strain>
    </source>
</reference>
<evidence type="ECO:0000313" key="3">
    <source>
        <dbReference type="Proteomes" id="UP001176059"/>
    </source>
</evidence>
<dbReference type="AlphaFoldDB" id="A0AA38J8I4"/>
<keyword evidence="3" id="KW-1185">Reference proteome</keyword>
<dbReference type="EMBL" id="JANVFO010000032">
    <property type="protein sequence ID" value="KAJ3731246.1"/>
    <property type="molecule type" value="Genomic_DNA"/>
</dbReference>
<feature type="compositionally biased region" description="Polar residues" evidence="1">
    <location>
        <begin position="159"/>
        <end position="174"/>
    </location>
</feature>
<gene>
    <name evidence="2" type="ORF">DFJ43DRAFT_1080603</name>
</gene>
<evidence type="ECO:0000256" key="1">
    <source>
        <dbReference type="SAM" id="MobiDB-lite"/>
    </source>
</evidence>
<organism evidence="2 3">
    <name type="scientific">Lentinula guzmanii</name>
    <dbReference type="NCBI Taxonomy" id="2804957"/>
    <lineage>
        <taxon>Eukaryota</taxon>
        <taxon>Fungi</taxon>
        <taxon>Dikarya</taxon>
        <taxon>Basidiomycota</taxon>
        <taxon>Agaricomycotina</taxon>
        <taxon>Agaricomycetes</taxon>
        <taxon>Agaricomycetidae</taxon>
        <taxon>Agaricales</taxon>
        <taxon>Marasmiineae</taxon>
        <taxon>Omphalotaceae</taxon>
        <taxon>Lentinula</taxon>
    </lineage>
</organism>
<comment type="caution">
    <text evidence="2">The sequence shown here is derived from an EMBL/GenBank/DDBJ whole genome shotgun (WGS) entry which is preliminary data.</text>
</comment>
<protein>
    <submittedName>
        <fullName evidence="2">Uncharacterized protein</fullName>
    </submittedName>
</protein>
<sequence>MVSAEVPSGDSVAKHRAELKALEERLTAKHREELQNKGTGSNVDVQAAIAAAIVTHDKEREAKIAEEISAAVERGRMETASKMKLKDSQVFRVQAKLKEYEAQIQTWKQEGLLPKDAKVSPLPNKAPPPPSPSMLSNPSGPAASSTAGTSAPVRKASIPSVSVANMVPSSSSHDVPTHPGAGRGRGGPSAVVRGAFRGAARGAAPGAGAGRGAKPPSQPLSGGITIQGAAKRPAPESAGDDALAKRLKPATGNPVTLRRPPPGQ</sequence>
<evidence type="ECO:0000313" key="2">
    <source>
        <dbReference type="EMBL" id="KAJ3731246.1"/>
    </source>
</evidence>
<name>A0AA38J8I4_9AGAR</name>
<reference evidence="2" key="1">
    <citation type="submission" date="2022-08" db="EMBL/GenBank/DDBJ databases">
        <authorList>
            <consortium name="DOE Joint Genome Institute"/>
            <person name="Min B."/>
            <person name="Sierra-Patev S."/>
            <person name="Naranjo-Ortiz M."/>
            <person name="Looney B."/>
            <person name="Konkel Z."/>
            <person name="Slot J.C."/>
            <person name="Sakamoto Y."/>
            <person name="Steenwyk J.L."/>
            <person name="Rokas A."/>
            <person name="Carro J."/>
            <person name="Camarero S."/>
            <person name="Ferreira P."/>
            <person name="Molpeceres G."/>
            <person name="Ruiz-duenas F.J."/>
            <person name="Serrano A."/>
            <person name="Henrissat B."/>
            <person name="Drula E."/>
            <person name="Hughes K.W."/>
            <person name="Mata J.L."/>
            <person name="Ishikawa N.K."/>
            <person name="Vargas-Isla R."/>
            <person name="Ushijima S."/>
            <person name="Smith C.A."/>
            <person name="Ahrendt S."/>
            <person name="Andreopoulos W."/>
            <person name="He G."/>
            <person name="LaButti K."/>
            <person name="Lipzen A."/>
            <person name="Ng V."/>
            <person name="Riley R."/>
            <person name="Sandor L."/>
            <person name="Barry K."/>
            <person name="Martinez A.T."/>
            <person name="Xiao Y."/>
            <person name="Gibbons J.G."/>
            <person name="Terashima K."/>
            <person name="Hibbett D.S."/>
            <person name="Grigoriev I.V."/>
        </authorList>
    </citation>
    <scope>NUCLEOTIDE SEQUENCE</scope>
    <source>
        <strain evidence="2">ET3784</strain>
    </source>
</reference>
<dbReference type="Proteomes" id="UP001176059">
    <property type="component" value="Unassembled WGS sequence"/>
</dbReference>
<feature type="region of interest" description="Disordered" evidence="1">
    <location>
        <begin position="115"/>
        <end position="264"/>
    </location>
</feature>
<feature type="compositionally biased region" description="Low complexity" evidence="1">
    <location>
        <begin position="133"/>
        <end position="152"/>
    </location>
</feature>
<proteinExistence type="predicted"/>
<feature type="compositionally biased region" description="Low complexity" evidence="1">
    <location>
        <begin position="188"/>
        <end position="204"/>
    </location>
</feature>
<accession>A0AA38J8I4</accession>